<feature type="domain" description="Laminin EGF-like" evidence="18">
    <location>
        <begin position="875"/>
        <end position="920"/>
    </location>
</feature>
<keyword evidence="11 14" id="KW-0424">Laminin EGF-like domain</keyword>
<feature type="disulfide bond" evidence="14">
    <location>
        <begin position="828"/>
        <end position="840"/>
    </location>
</feature>
<feature type="domain" description="Laminin EGF-like" evidence="18">
    <location>
        <begin position="921"/>
        <end position="966"/>
    </location>
</feature>
<dbReference type="InterPro" id="IPR013320">
    <property type="entry name" value="ConA-like_dom_sf"/>
</dbReference>
<keyword evidence="9 14" id="KW-1015">Disulfide bond</keyword>
<feature type="disulfide bond" evidence="14">
    <location>
        <begin position="1235"/>
        <end position="1244"/>
    </location>
</feature>
<feature type="domain" description="Laminin G" evidence="17">
    <location>
        <begin position="2267"/>
        <end position="2453"/>
    </location>
</feature>
<dbReference type="RefSeq" id="XP_013907527.1">
    <property type="nucleotide sequence ID" value="XM_014052052.1"/>
</dbReference>
<feature type="disulfide bond" evidence="14">
    <location>
        <begin position="762"/>
        <end position="776"/>
    </location>
</feature>
<dbReference type="SMART" id="SM00282">
    <property type="entry name" value="LamG"/>
    <property type="match status" value="5"/>
</dbReference>
<feature type="non-terminal residue" evidence="22">
    <location>
        <position position="2809"/>
    </location>
</feature>
<organism evidence="21 22">
    <name type="scientific">Thamnophis sirtalis</name>
    <dbReference type="NCBI Taxonomy" id="35019"/>
    <lineage>
        <taxon>Eukaryota</taxon>
        <taxon>Metazoa</taxon>
        <taxon>Chordata</taxon>
        <taxon>Craniata</taxon>
        <taxon>Vertebrata</taxon>
        <taxon>Euteleostomi</taxon>
        <taxon>Lepidosauria</taxon>
        <taxon>Squamata</taxon>
        <taxon>Bifurcata</taxon>
        <taxon>Unidentata</taxon>
        <taxon>Episquamata</taxon>
        <taxon>Toxicofera</taxon>
        <taxon>Serpentes</taxon>
        <taxon>Colubroidea</taxon>
        <taxon>Colubridae</taxon>
        <taxon>Natricinae</taxon>
        <taxon>Thamnophis</taxon>
    </lineage>
</organism>
<dbReference type="FunFam" id="2.10.25.10:FF:000106">
    <property type="entry name" value="Heparan sulfate proteoglycan 2"/>
    <property type="match status" value="1"/>
</dbReference>
<feature type="disulfide bond" evidence="14">
    <location>
        <begin position="923"/>
        <end position="940"/>
    </location>
</feature>
<dbReference type="SUPFAM" id="SSF57196">
    <property type="entry name" value="EGF/Laminin"/>
    <property type="match status" value="12"/>
</dbReference>
<dbReference type="FunFam" id="2.10.25.10:FF:000189">
    <property type="entry name" value="Laminin subunit alpha 2"/>
    <property type="match status" value="1"/>
</dbReference>
<feature type="domain" description="Laminin EGF-like" evidence="18">
    <location>
        <begin position="779"/>
        <end position="827"/>
    </location>
</feature>
<feature type="disulfide bond" evidence="14">
    <location>
        <begin position="637"/>
        <end position="646"/>
    </location>
</feature>
<evidence type="ECO:0000256" key="15">
    <source>
        <dbReference type="SAM" id="MobiDB-lite"/>
    </source>
</evidence>
<evidence type="ECO:0000256" key="1">
    <source>
        <dbReference type="ARBA" id="ARBA00004302"/>
    </source>
</evidence>
<comment type="caution">
    <text evidence="14">Lacks conserved residue(s) required for the propagation of feature annotation.</text>
</comment>
<dbReference type="PROSITE" id="PS01248">
    <property type="entry name" value="EGF_LAM_1"/>
    <property type="match status" value="7"/>
</dbReference>
<dbReference type="InterPro" id="IPR009254">
    <property type="entry name" value="Laminin_aI"/>
</dbReference>
<dbReference type="PROSITE" id="PS50027">
    <property type="entry name" value="EGF_LAM_2"/>
    <property type="match status" value="11"/>
</dbReference>
<feature type="domain" description="Laminin G" evidence="17">
    <location>
        <begin position="2504"/>
        <end position="2674"/>
    </location>
</feature>
<dbReference type="PROSITE" id="PS51115">
    <property type="entry name" value="LAMININ_IVA"/>
    <property type="match status" value="1"/>
</dbReference>
<dbReference type="FunFam" id="2.10.25.10:FF:000065">
    <property type="entry name" value="Laminin subunit beta 1"/>
    <property type="match status" value="1"/>
</dbReference>
<dbReference type="SMART" id="SM00281">
    <property type="entry name" value="LamB"/>
    <property type="match status" value="1"/>
</dbReference>
<feature type="domain" description="Laminin EGF-like" evidence="18">
    <location>
        <begin position="331"/>
        <end position="379"/>
    </location>
</feature>
<feature type="domain" description="Laminin EGF-like" evidence="18">
    <location>
        <begin position="619"/>
        <end position="667"/>
    </location>
</feature>
<dbReference type="FunFam" id="2.10.25.10:FF:000094">
    <property type="entry name" value="Laminin subunit alpha-2"/>
    <property type="match status" value="1"/>
</dbReference>
<dbReference type="CDD" id="cd00055">
    <property type="entry name" value="EGF_Lam"/>
    <property type="match status" value="12"/>
</dbReference>
<evidence type="ECO:0000256" key="6">
    <source>
        <dbReference type="ARBA" id="ARBA00022869"/>
    </source>
</evidence>
<evidence type="ECO:0000259" key="18">
    <source>
        <dbReference type="PROSITE" id="PS50027"/>
    </source>
</evidence>
<dbReference type="SUPFAM" id="SSF49899">
    <property type="entry name" value="Concanavalin A-like lectins/glucanases"/>
    <property type="match status" value="5"/>
</dbReference>
<evidence type="ECO:0000256" key="8">
    <source>
        <dbReference type="ARBA" id="ARBA00023054"/>
    </source>
</evidence>
<dbReference type="Pfam" id="PF02210">
    <property type="entry name" value="Laminin_G_2"/>
    <property type="match status" value="1"/>
</dbReference>
<dbReference type="InterPro" id="IPR008211">
    <property type="entry name" value="Laminin_N"/>
</dbReference>
<dbReference type="InterPro" id="IPR056863">
    <property type="entry name" value="LMN_ATRN_NET-like_EGF"/>
</dbReference>
<dbReference type="Pfam" id="PF00053">
    <property type="entry name" value="EGF_laminin"/>
    <property type="match status" value="13"/>
</dbReference>
<sequence length="2809" mass="310094">MGGRACGWQLLLPALLLLGGVQGQLRGLFPAILNLASNAHISTNATCGEKGPEMFCKLVEHVPGRPLRNAQCRICDYNSANSKEQHPISNAIDGTNHWWQSPSIQNGREYHWVTITLDLRQTFQVAYIIIKAANAPRPGNWILERSVNGIEFSPWQYYAISDTECLTRYNVTPRLGPPTYKKDNEVICTSYYSKLVPLEHGEIHTSLINGRPSADDLSPTLLEFTSARYIRLRLQRIRTLNADLMTLSHHDPKDVDPIVTRRVSPYDNHPCRPCECDLFGSFGFDCVKDNNHADPQRGIHPGQCHCKEGYAGKKCDYCAFGYKGYPNCIRCNCSLVGSINDDPCTEPCLCKENVEGENCDRCKSGFYNLQERNPQGCTECFCFGVSDVCESLPWSATKVSSMTGWEMTIPYSSKTMKPQEDQFDKSHQISINDTEVAKVLNPPYYWSAPKSYLGNKLTAFGGYLKYTVSYDIPMDSTDSDLVSSVDVIIQGNGHILSTRSEGLSLQPYEEYSSTVHLISENFVDFNTKKSIDRDTLMTVLVNVTHILLRASYNTAEKSVYRLDSVTLDTANANLIDLSSAVHVEYCECPQGYSGISCESCVPGYYRVDAILFGGICLPCDCNGHATECDSHGVCIACEHNTTGQSCEQCLPGFYGMPSRGTTEDCQPCACPLRSATNNFSPTCHLDSRGEVVCDKCAPGYSGVRCERCTNGYYGNPLLPGKPCIPCDCNGNVNPLEDGHCHSVTGECLKCIGNTVGRHCERCADGYYGDAVTNKHCYACECDINGSVSNICHHETGLCQCKANVVGKRCDKCLFGYYGLSTTASCLPCHCSKIGSAEEDCNEGGQCRCALGVAGDKCHNCAPGFYAFQEGGCKPCDCAHTHNTCDKDSGQCICPPHTTGEKCELCEENFWGHDTEKGCKACNCSHLGSLSLQCDQLTSQCQCKQGYGGDRCSLCALGYRDYPDCIPCDCDIRGSKAEMCNQGICSCEEETGVCVCKENVFGLHCNECKSGTFALHAVNPLGCTPCFCSGMTELCAEVEGYVRVPVTLTPEQELLHVVSLSNFTGTSEGVFFQFPDIVMDAATVRQYLNAEPFYWKLPDQFQGNQNTWKYFNAVSDESVSHSDFMSVLSHIEYILIKASYGQGLQQSRISNVSMEIAVKADHMPWAKEPAHHIEKCLCPRGYAGLSCQDCAAGYYRERHENAHLKVLPSVVSLCVPCQCNNHSSACDPETGKCSDCKDNTVGDHCNICAPGYYGKIKGSINDCSPCACPRMSPESFSPTCVAKDIKDFHCNNCVTGYEGQYCERCSPGYYGDPTVPGGKCQQCQCNPNGSLHHHCDHTSGQCVCKQGVIGQLCDQCDSRHILVENECVSCDDDCTGQLLDDLDNFGKAMLLVNFTGAILAPYGTLSDLENATKHLKESLGIEESSNSLMKIMNGNLDTISNVSDEYYKELTRILERGEHLNNATEGTLKKSKELAKFINTFQATIKVLVEMAATINMTGASDFPQSNKTLQKLQDDIPKRLDIMRGRYFQQLHQDSIHELKDAEKLLTQIQREYWRPQQKIKDFQKAAKLALSDHSIKHQEAQDVVNIANSNTEEARRLLVPINNNLNEFNNKKLNVKEDEELSVTLIKEGKIQTTAAATFARDIFNSTSDLEIHQDELMLWSSKLRQHVDDLVMQMSTRGALELVYKTEDHAAELEKNVHELDSGLLNVRNVTVNVTNSVYVYSTIRNLVESAENLASDVTKIIYEPIHVQRGPFNTTGKNVLQLSSTVLMDAKHLHKKYDGLRSGLNEINIKVERLKAKASGIAKRFNDSLLQLTALPRDTNENILAIKGLALSANLTALNGIRRTDGFSEKLWNSSSALSKVNDTLQKTNELIIDSTNAAASAEKKVNEVEIQAGLLYGRLKPLKILEENLSRNISEIKELINQARKQAASIKVAVSVEKDCIRAYQPQILSTNYNTLTLNVKTMEPDNLLFYLGSNGKTDFMAVEMRRGKVAFLWDLGSGSTRLEYPDLSINNNKWHRIHATRFAKTGTLSVEETSSPQKPVRRSATSPGTATVLDVNPSTLMFIGGLGGQIKVKGLLPQYEDPSFNFDGSGYSVVEKALRSTVTQIIVFFNTFSTNGLLVYLASNGTKDFLSLELVDGRIKVTVELGSGPLTLKTENRYNNGTWYKLSFSRNKKEGILAVMDAYSLNSKEIKQGESPGVASDLNRSDKEPIYIGGLPRSRTVRKGVQSRTFVGCMKNLEISRSTFDLLKNSYGVRKGCILEPIRRSNILHNGYIELPPKPLLVESELMATFSTKNSSGIILVGLSKGEAKRRRRQVHLPFFSIMLVNGHLAVQVLAGDRATAKRVLVKSTNGTYSDGNEHSVILTRNKRIINVQVDDSKPEEIRLGLMAESRPINISKLFIGGIPAGESISGLIIMDSFYGCIANVIFNTEFLDFTTAVRYEGVDMDSCFHSETSKPAIQPVDFEIRSETQMLPSSLKSFSQTKEKQCAKRGELKYISNAHQFGVNKNSHLMLLFNQSTVRKKFSVQLSIRTLASSGLIYYTAHQKQVDYAALQLQEGKLRFAFDLGKGQSIVSHEAMISDGKWHTVKTDYAKRKGVIIVDGQATEAVNVSGDGSTLDVDGKLYLGGLPLGYLTKNIRNITHSIPACISEVTINSKQLDSLVSIFAVNKCYAAIQKGTYFDGSGFAVLVREGYKVRSEVNITFEFRTNVVNGILFGISSAKIDAIGLEIVNGKILFNVNNGAGRITASYEPKGMSNMCDGQWHKVEARKNKHHIALTVDGNVVQTDNPHVHSTSADTNNPIYVGG</sequence>
<dbReference type="FunFam" id="2.60.120.200:FF:000116">
    <property type="entry name" value="Laminin subunit alpha 1"/>
    <property type="match status" value="1"/>
</dbReference>
<dbReference type="Pfam" id="PF00055">
    <property type="entry name" value="Laminin_N"/>
    <property type="match status" value="1"/>
</dbReference>
<dbReference type="InterPro" id="IPR001791">
    <property type="entry name" value="Laminin_G"/>
</dbReference>
<dbReference type="GO" id="GO:0045995">
    <property type="term" value="P:regulation of embryonic development"/>
    <property type="evidence" value="ECO:0007669"/>
    <property type="project" value="InterPro"/>
</dbReference>
<dbReference type="CDD" id="cd00110">
    <property type="entry name" value="LamG"/>
    <property type="match status" value="5"/>
</dbReference>
<dbReference type="Pfam" id="PF00052">
    <property type="entry name" value="Laminin_B"/>
    <property type="match status" value="2"/>
</dbReference>
<dbReference type="SMART" id="SM00181">
    <property type="entry name" value="EGF"/>
    <property type="match status" value="11"/>
</dbReference>
<keyword evidence="2" id="KW-0964">Secreted</keyword>
<evidence type="ECO:0000256" key="16">
    <source>
        <dbReference type="SAM" id="SignalP"/>
    </source>
</evidence>
<dbReference type="PROSITE" id="PS50025">
    <property type="entry name" value="LAM_G_DOMAIN"/>
    <property type="match status" value="5"/>
</dbReference>
<feature type="domain" description="Laminin G" evidence="17">
    <location>
        <begin position="2681"/>
        <end position="2809"/>
    </location>
</feature>
<dbReference type="FunFam" id="2.60.120.200:FF:000127">
    <property type="entry name" value="Laminin subunit alpha 1"/>
    <property type="match status" value="1"/>
</dbReference>
<dbReference type="InterPro" id="IPR000034">
    <property type="entry name" value="Laminin_IV"/>
</dbReference>
<evidence type="ECO:0000259" key="17">
    <source>
        <dbReference type="PROSITE" id="PS50025"/>
    </source>
</evidence>
<feature type="disulfide bond" evidence="14">
    <location>
        <begin position="350"/>
        <end position="359"/>
    </location>
</feature>
<dbReference type="FunFam" id="2.10.25.10:FF:000033">
    <property type="entry name" value="Laminin subunit alpha 2"/>
    <property type="match status" value="2"/>
</dbReference>
<feature type="disulfide bond" evidence="14">
    <location>
        <begin position="750"/>
        <end position="759"/>
    </location>
</feature>
<dbReference type="FunFam" id="2.60.120.260:FF:000017">
    <property type="entry name" value="Laminin subunit alpha 2"/>
    <property type="match status" value="1"/>
</dbReference>
<feature type="domain" description="Laminin IV type A" evidence="19">
    <location>
        <begin position="400"/>
        <end position="585"/>
    </location>
</feature>
<dbReference type="OrthoDB" id="10011303at2759"/>
<feature type="domain" description="Laminin EGF-like" evidence="18">
    <location>
        <begin position="967"/>
        <end position="1024"/>
    </location>
</feature>
<feature type="disulfide bond" evidence="14">
    <location>
        <begin position="942"/>
        <end position="951"/>
    </location>
</feature>
<dbReference type="GeneID" id="106537772"/>
<dbReference type="FunFam" id="2.10.25.10:FF:000512">
    <property type="entry name" value="Laminin subunit alpha 1"/>
    <property type="match status" value="1"/>
</dbReference>
<evidence type="ECO:0000313" key="22">
    <source>
        <dbReference type="RefSeq" id="XP_013907527.1"/>
    </source>
</evidence>
<dbReference type="GO" id="GO:0009887">
    <property type="term" value="P:animal organ morphogenesis"/>
    <property type="evidence" value="ECO:0007669"/>
    <property type="project" value="TreeGrafter"/>
</dbReference>
<dbReference type="FunFam" id="2.10.25.10:FF:000454">
    <property type="entry name" value="Laminin subunit alpha 1"/>
    <property type="match status" value="1"/>
</dbReference>
<feature type="disulfide bond" evidence="14">
    <location>
        <begin position="1324"/>
        <end position="1341"/>
    </location>
</feature>
<dbReference type="GO" id="GO:0030334">
    <property type="term" value="P:regulation of cell migration"/>
    <property type="evidence" value="ECO:0007669"/>
    <property type="project" value="InterPro"/>
</dbReference>
<evidence type="ECO:0000259" key="19">
    <source>
        <dbReference type="PROSITE" id="PS51115"/>
    </source>
</evidence>
<dbReference type="Gene3D" id="2.170.300.10">
    <property type="entry name" value="Tie2 ligand-binding domain superfamily"/>
    <property type="match status" value="1"/>
</dbReference>
<feature type="domain" description="Laminin EGF-like" evidence="18">
    <location>
        <begin position="1322"/>
        <end position="1368"/>
    </location>
</feature>
<evidence type="ECO:0000256" key="2">
    <source>
        <dbReference type="ARBA" id="ARBA00022525"/>
    </source>
</evidence>
<dbReference type="FunFam" id="2.170.300.10:FF:000008">
    <property type="entry name" value="Laminin subunit alpha 2"/>
    <property type="match status" value="1"/>
</dbReference>
<feature type="domain" description="Laminin EGF-like" evidence="18">
    <location>
        <begin position="828"/>
        <end position="874"/>
    </location>
</feature>
<dbReference type="PRINTS" id="PR00011">
    <property type="entry name" value="EGFLAMININ"/>
</dbReference>
<dbReference type="InterPro" id="IPR000742">
    <property type="entry name" value="EGF"/>
</dbReference>
<feature type="domain" description="Laminin G" evidence="17">
    <location>
        <begin position="1935"/>
        <end position="2094"/>
    </location>
</feature>
<dbReference type="CTD" id="284217"/>
<evidence type="ECO:0000256" key="12">
    <source>
        <dbReference type="ARBA" id="ARBA00082020"/>
    </source>
</evidence>
<feature type="region of interest" description="Disordered" evidence="15">
    <location>
        <begin position="2033"/>
        <end position="2053"/>
    </location>
</feature>
<dbReference type="SMART" id="SM00136">
    <property type="entry name" value="LamNT"/>
    <property type="match status" value="1"/>
</dbReference>
<dbReference type="GO" id="GO:0007155">
    <property type="term" value="P:cell adhesion"/>
    <property type="evidence" value="ECO:0007669"/>
    <property type="project" value="UniProtKB-KW"/>
</dbReference>
<dbReference type="PROSITE" id="PS51117">
    <property type="entry name" value="LAMININ_NTER"/>
    <property type="match status" value="1"/>
</dbReference>
<evidence type="ECO:0000256" key="13">
    <source>
        <dbReference type="PROSITE-ProRule" id="PRU00122"/>
    </source>
</evidence>
<evidence type="ECO:0000313" key="21">
    <source>
        <dbReference type="Proteomes" id="UP000504617"/>
    </source>
</evidence>
<keyword evidence="3" id="KW-0272">Extracellular matrix</keyword>
<keyword evidence="21" id="KW-1185">Reference proteome</keyword>
<dbReference type="GO" id="GO:0030054">
    <property type="term" value="C:cell junction"/>
    <property type="evidence" value="ECO:0007669"/>
    <property type="project" value="UniProtKB-ARBA"/>
</dbReference>
<dbReference type="GO" id="GO:0030155">
    <property type="term" value="P:regulation of cell adhesion"/>
    <property type="evidence" value="ECO:0007669"/>
    <property type="project" value="InterPro"/>
</dbReference>
<feature type="domain" description="Laminin G" evidence="17">
    <location>
        <begin position="2086"/>
        <end position="2262"/>
    </location>
</feature>
<feature type="disulfide bond" evidence="14">
    <location>
        <begin position="1343"/>
        <end position="1352"/>
    </location>
</feature>
<dbReference type="InterPro" id="IPR050440">
    <property type="entry name" value="Laminin/Netrin_ECM"/>
</dbReference>
<name>A0A6I9X142_9SAUR</name>
<dbReference type="FunFam" id="2.10.25.10:FF:000074">
    <property type="entry name" value="Laminin subunit alpha"/>
    <property type="match status" value="1"/>
</dbReference>
<feature type="disulfide bond" evidence="14">
    <location>
        <begin position="995"/>
        <end position="1004"/>
    </location>
</feature>
<dbReference type="FunFam" id="2.10.25.10:FF:000242">
    <property type="entry name" value="Laminin subunit alpha 1"/>
    <property type="match status" value="1"/>
</dbReference>
<protein>
    <recommendedName>
        <fullName evidence="12">Laminin A chain</fullName>
    </recommendedName>
</protein>
<dbReference type="GO" id="GO:0060541">
    <property type="term" value="P:respiratory system development"/>
    <property type="evidence" value="ECO:0007669"/>
    <property type="project" value="UniProtKB-ARBA"/>
</dbReference>
<dbReference type="Pfam" id="PF00054">
    <property type="entry name" value="Laminin_G_1"/>
    <property type="match status" value="4"/>
</dbReference>
<dbReference type="InterPro" id="IPR002049">
    <property type="entry name" value="LE_dom"/>
</dbReference>
<proteinExistence type="predicted"/>
<feature type="disulfide bond" evidence="13">
    <location>
        <begin position="2426"/>
        <end position="2453"/>
    </location>
</feature>
<keyword evidence="4 16" id="KW-0732">Signal</keyword>
<dbReference type="GO" id="GO:0005576">
    <property type="term" value="C:extracellular region"/>
    <property type="evidence" value="ECO:0007669"/>
    <property type="project" value="UniProtKB-ARBA"/>
</dbReference>
<dbReference type="PANTHER" id="PTHR10574:SF409">
    <property type="entry name" value="LAMININ SUBUNIT ALPHA-1"/>
    <property type="match status" value="1"/>
</dbReference>
<dbReference type="FunFam" id="2.10.25.10:FF:000082">
    <property type="entry name" value="Laminin subunit alpha 1"/>
    <property type="match status" value="1"/>
</dbReference>
<feature type="disulfide bond" evidence="14">
    <location>
        <begin position="306"/>
        <end position="315"/>
    </location>
</feature>
<dbReference type="Pfam" id="PF24973">
    <property type="entry name" value="EGF_LMN_ATRN"/>
    <property type="match status" value="2"/>
</dbReference>
<feature type="domain" description="Laminin EGF-like" evidence="18">
    <location>
        <begin position="274"/>
        <end position="330"/>
    </location>
</feature>
<evidence type="ECO:0000256" key="14">
    <source>
        <dbReference type="PROSITE-ProRule" id="PRU00460"/>
    </source>
</evidence>
<dbReference type="GO" id="GO:0031175">
    <property type="term" value="P:neuron projection development"/>
    <property type="evidence" value="ECO:0007669"/>
    <property type="project" value="UniProtKB-ARBA"/>
</dbReference>
<feature type="domain" description="Laminin N-terminal" evidence="20">
    <location>
        <begin position="24"/>
        <end position="276"/>
    </location>
</feature>
<feature type="signal peptide" evidence="16">
    <location>
        <begin position="1"/>
        <end position="23"/>
    </location>
</feature>
<accession>A0A6I9X142</accession>
<keyword evidence="8" id="KW-0175">Coiled coil</keyword>
<dbReference type="GO" id="GO:0043256">
    <property type="term" value="C:laminin complex"/>
    <property type="evidence" value="ECO:0007669"/>
    <property type="project" value="UniProtKB-ARBA"/>
</dbReference>
<dbReference type="InterPro" id="IPR010307">
    <property type="entry name" value="Laminin_dom_II"/>
</dbReference>
<feature type="disulfide bond" evidence="14">
    <location>
        <begin position="893"/>
        <end position="902"/>
    </location>
</feature>
<evidence type="ECO:0000256" key="11">
    <source>
        <dbReference type="ARBA" id="ARBA00023292"/>
    </source>
</evidence>
<dbReference type="FunFam" id="2.10.25.10:FF:000051">
    <property type="entry name" value="Laminin subunit alpha 4"/>
    <property type="match status" value="1"/>
</dbReference>
<dbReference type="PANTHER" id="PTHR10574">
    <property type="entry name" value="NETRIN/LAMININ-RELATED"/>
    <property type="match status" value="1"/>
</dbReference>
<evidence type="ECO:0000256" key="5">
    <source>
        <dbReference type="ARBA" id="ARBA00022737"/>
    </source>
</evidence>
<feature type="disulfide bond" evidence="14">
    <location>
        <begin position="921"/>
        <end position="933"/>
    </location>
</feature>
<feature type="domain" description="Laminin EGF-like" evidence="18">
    <location>
        <begin position="1216"/>
        <end position="1264"/>
    </location>
</feature>
<dbReference type="GO" id="GO:0048732">
    <property type="term" value="P:gland development"/>
    <property type="evidence" value="ECO:0007669"/>
    <property type="project" value="UniProtKB-ARBA"/>
</dbReference>
<reference evidence="22" key="1">
    <citation type="submission" date="2025-08" db="UniProtKB">
        <authorList>
            <consortium name="RefSeq"/>
        </authorList>
    </citation>
    <scope>IDENTIFICATION</scope>
</reference>
<feature type="disulfide bond" evidence="14">
    <location>
        <begin position="967"/>
        <end position="979"/>
    </location>
</feature>
<evidence type="ECO:0000259" key="20">
    <source>
        <dbReference type="PROSITE" id="PS51117"/>
    </source>
</evidence>
<feature type="disulfide bond" evidence="14">
    <location>
        <begin position="779"/>
        <end position="791"/>
    </location>
</feature>
<dbReference type="Proteomes" id="UP000504617">
    <property type="component" value="Unplaced"/>
</dbReference>
<feature type="disulfide bond" evidence="14">
    <location>
        <begin position="848"/>
        <end position="857"/>
    </location>
</feature>
<dbReference type="GO" id="GO:0005102">
    <property type="term" value="F:signaling receptor binding"/>
    <property type="evidence" value="ECO:0007669"/>
    <property type="project" value="InterPro"/>
</dbReference>
<feature type="disulfide bond" evidence="14">
    <location>
        <begin position="781"/>
        <end position="798"/>
    </location>
</feature>
<feature type="chain" id="PRO_5026681931" description="Laminin A chain" evidence="16">
    <location>
        <begin position="24"/>
        <end position="2809"/>
    </location>
</feature>
<evidence type="ECO:0000256" key="9">
    <source>
        <dbReference type="ARBA" id="ARBA00023157"/>
    </source>
</evidence>
<keyword evidence="10" id="KW-0325">Glycoprotein</keyword>
<feature type="disulfide bond" evidence="14">
    <location>
        <begin position="1322"/>
        <end position="1334"/>
    </location>
</feature>
<dbReference type="SMART" id="SM00180">
    <property type="entry name" value="EGF_Lam"/>
    <property type="match status" value="13"/>
</dbReference>
<dbReference type="Gene3D" id="2.60.120.200">
    <property type="match status" value="5"/>
</dbReference>
<feature type="disulfide bond" evidence="14">
    <location>
        <begin position="800"/>
        <end position="809"/>
    </location>
</feature>
<evidence type="ECO:0000256" key="7">
    <source>
        <dbReference type="ARBA" id="ARBA00022889"/>
    </source>
</evidence>
<dbReference type="Pfam" id="PF06008">
    <property type="entry name" value="Laminin_I"/>
    <property type="match status" value="1"/>
</dbReference>
<comment type="subcellular location">
    <subcellularLocation>
        <location evidence="1">Secreted</location>
        <location evidence="1">Extracellular space</location>
        <location evidence="1">Extracellular matrix</location>
        <location evidence="1">Basement membrane</location>
    </subcellularLocation>
</comment>
<dbReference type="FunFam" id="2.10.25.10:FF:000315">
    <property type="entry name" value="Laminin subunit alpha 2"/>
    <property type="match status" value="1"/>
</dbReference>
<dbReference type="GO" id="GO:0002009">
    <property type="term" value="P:morphogenesis of an epithelium"/>
    <property type="evidence" value="ECO:0007669"/>
    <property type="project" value="UniProtKB-ARBA"/>
</dbReference>
<dbReference type="Pfam" id="PF06009">
    <property type="entry name" value="Laminin_II"/>
    <property type="match status" value="1"/>
</dbReference>
<evidence type="ECO:0000256" key="4">
    <source>
        <dbReference type="ARBA" id="ARBA00022729"/>
    </source>
</evidence>
<dbReference type="KEGG" id="tsr:106537772"/>
<feature type="domain" description="Laminin EGF-like" evidence="18">
    <location>
        <begin position="726"/>
        <end position="778"/>
    </location>
</feature>
<dbReference type="GO" id="GO:0035239">
    <property type="term" value="P:tube morphogenesis"/>
    <property type="evidence" value="ECO:0007669"/>
    <property type="project" value="UniProtKB-ARBA"/>
</dbReference>
<dbReference type="Gene3D" id="2.60.120.260">
    <property type="entry name" value="Galactose-binding domain-like"/>
    <property type="match status" value="1"/>
</dbReference>
<keyword evidence="5" id="KW-0677">Repeat</keyword>
<keyword evidence="7" id="KW-0130">Cell adhesion</keyword>
<dbReference type="Gene3D" id="2.10.25.10">
    <property type="entry name" value="Laminin"/>
    <property type="match status" value="13"/>
</dbReference>
<keyword evidence="6" id="KW-0084">Basement membrane</keyword>
<gene>
    <name evidence="22" type="primary">LAMA1</name>
</gene>
<feature type="disulfide bond" evidence="14">
    <location>
        <begin position="274"/>
        <end position="286"/>
    </location>
</feature>
<evidence type="ECO:0000256" key="3">
    <source>
        <dbReference type="ARBA" id="ARBA00022530"/>
    </source>
</evidence>
<dbReference type="FunFam" id="2.170.300.10:FF:000026">
    <property type="entry name" value="laminin subunit alpha-2 isoform X2"/>
    <property type="match status" value="1"/>
</dbReference>
<evidence type="ECO:0000256" key="10">
    <source>
        <dbReference type="ARBA" id="ARBA00023180"/>
    </source>
</evidence>